<dbReference type="Pfam" id="PF01408">
    <property type="entry name" value="GFO_IDH_MocA"/>
    <property type="match status" value="1"/>
</dbReference>
<evidence type="ECO:0000313" key="4">
    <source>
        <dbReference type="Proteomes" id="UP000642571"/>
    </source>
</evidence>
<dbReference type="InterPro" id="IPR051450">
    <property type="entry name" value="Gfo/Idh/MocA_Oxidoreductases"/>
</dbReference>
<dbReference type="Gene3D" id="3.40.50.720">
    <property type="entry name" value="NAD(P)-binding Rossmann-like Domain"/>
    <property type="match status" value="1"/>
</dbReference>
<dbReference type="Gene3D" id="3.30.360.10">
    <property type="entry name" value="Dihydrodipicolinate Reductase, domain 2"/>
    <property type="match status" value="1"/>
</dbReference>
<gene>
    <name evidence="3" type="ORF">GCM10011389_01990</name>
</gene>
<reference evidence="4" key="1">
    <citation type="journal article" date="2019" name="Int. J. Syst. Evol. Microbiol.">
        <title>The Global Catalogue of Microorganisms (GCM) 10K type strain sequencing project: providing services to taxonomists for standard genome sequencing and annotation.</title>
        <authorList>
            <consortium name="The Broad Institute Genomics Platform"/>
            <consortium name="The Broad Institute Genome Sequencing Center for Infectious Disease"/>
            <person name="Wu L."/>
            <person name="Ma J."/>
        </authorList>
    </citation>
    <scope>NUCLEOTIDE SEQUENCE [LARGE SCALE GENOMIC DNA]</scope>
    <source>
        <strain evidence="4">CGMCC 1.15353</strain>
    </source>
</reference>
<dbReference type="InterPro" id="IPR036291">
    <property type="entry name" value="NAD(P)-bd_dom_sf"/>
</dbReference>
<dbReference type="Proteomes" id="UP000642571">
    <property type="component" value="Unassembled WGS sequence"/>
</dbReference>
<dbReference type="Pfam" id="PF22725">
    <property type="entry name" value="GFO_IDH_MocA_C3"/>
    <property type="match status" value="1"/>
</dbReference>
<dbReference type="SUPFAM" id="SSF55347">
    <property type="entry name" value="Glyceraldehyde-3-phosphate dehydrogenase-like, C-terminal domain"/>
    <property type="match status" value="1"/>
</dbReference>
<dbReference type="InterPro" id="IPR055170">
    <property type="entry name" value="GFO_IDH_MocA-like_dom"/>
</dbReference>
<dbReference type="InterPro" id="IPR000683">
    <property type="entry name" value="Gfo/Idh/MocA-like_OxRdtase_N"/>
</dbReference>
<evidence type="ECO:0008006" key="5">
    <source>
        <dbReference type="Google" id="ProtNLM"/>
    </source>
</evidence>
<protein>
    <recommendedName>
        <fullName evidence="5">Dehydrogenase</fullName>
    </recommendedName>
</protein>
<organism evidence="3 4">
    <name type="scientific">Pontibacillus salipaludis</name>
    <dbReference type="NCBI Taxonomy" id="1697394"/>
    <lineage>
        <taxon>Bacteria</taxon>
        <taxon>Bacillati</taxon>
        <taxon>Bacillota</taxon>
        <taxon>Bacilli</taxon>
        <taxon>Bacillales</taxon>
        <taxon>Bacillaceae</taxon>
        <taxon>Pontibacillus</taxon>
    </lineage>
</organism>
<evidence type="ECO:0000259" key="2">
    <source>
        <dbReference type="Pfam" id="PF22725"/>
    </source>
</evidence>
<comment type="caution">
    <text evidence="3">The sequence shown here is derived from an EMBL/GenBank/DDBJ whole genome shotgun (WGS) entry which is preliminary data.</text>
</comment>
<dbReference type="PANTHER" id="PTHR43377">
    <property type="entry name" value="BILIVERDIN REDUCTASE A"/>
    <property type="match status" value="1"/>
</dbReference>
<dbReference type="SUPFAM" id="SSF51735">
    <property type="entry name" value="NAD(P)-binding Rossmann-fold domains"/>
    <property type="match status" value="1"/>
</dbReference>
<proteinExistence type="predicted"/>
<evidence type="ECO:0000313" key="3">
    <source>
        <dbReference type="EMBL" id="GGC98432.1"/>
    </source>
</evidence>
<accession>A0ABQ1PKC6</accession>
<name>A0ABQ1PKC6_9BACI</name>
<feature type="domain" description="GFO/IDH/MocA-like oxidoreductase" evidence="2">
    <location>
        <begin position="131"/>
        <end position="252"/>
    </location>
</feature>
<feature type="domain" description="Gfo/Idh/MocA-like oxidoreductase N-terminal" evidence="1">
    <location>
        <begin position="4"/>
        <end position="121"/>
    </location>
</feature>
<dbReference type="RefSeq" id="WP_188650055.1">
    <property type="nucleotide sequence ID" value="NZ_BMIN01000001.1"/>
</dbReference>
<keyword evidence="4" id="KW-1185">Reference proteome</keyword>
<dbReference type="PANTHER" id="PTHR43377:SF1">
    <property type="entry name" value="BILIVERDIN REDUCTASE A"/>
    <property type="match status" value="1"/>
</dbReference>
<sequence length="327" mass="36315">MSLSICVIGAGIISQHHLRAIKEITGTELLAVADNDYVKAMNVAAKNGIKGYTSYKEMIVKETPDLVIITLPHFLHKEAALFSANKGCHILLEKPMALTVAECDEILHCVKDNGVKLMVAHTQHYLSENITAKEYIETHDLGPLLMINDSRFVPYFNPDRPKWFLEKRKAGGGIFMNLGTHSIDKIQWLTASTFSYVKANLHYPTSIIETDVEGSGTVYLETDMSVPVTISMSGFSGVPTQRTELIFEKGMVKVEIGKGVFINKGGKYVAVNVPDLPDPFVLQLEDMIRTIHGEKESNGNYAKSLIRIVECIYESNDQNKGLIIANR</sequence>
<evidence type="ECO:0000259" key="1">
    <source>
        <dbReference type="Pfam" id="PF01408"/>
    </source>
</evidence>
<dbReference type="EMBL" id="BMIN01000001">
    <property type="protein sequence ID" value="GGC98432.1"/>
    <property type="molecule type" value="Genomic_DNA"/>
</dbReference>